<reference evidence="2 3" key="1">
    <citation type="journal article" date="2015" name="Nature">
        <title>rRNA introns, odd ribosomes, and small enigmatic genomes across a large radiation of phyla.</title>
        <authorList>
            <person name="Brown C.T."/>
            <person name="Hug L.A."/>
            <person name="Thomas B.C."/>
            <person name="Sharon I."/>
            <person name="Castelle C.J."/>
            <person name="Singh A."/>
            <person name="Wilkins M.J."/>
            <person name="Williams K.H."/>
            <person name="Banfield J.F."/>
        </authorList>
    </citation>
    <scope>NUCLEOTIDE SEQUENCE [LARGE SCALE GENOMIC DNA]</scope>
</reference>
<accession>A0A0G0JKP3</accession>
<dbReference type="GO" id="GO:0003677">
    <property type="term" value="F:DNA binding"/>
    <property type="evidence" value="ECO:0007669"/>
    <property type="project" value="InterPro"/>
</dbReference>
<gene>
    <name evidence="2" type="ORF">US54_C0037G0002</name>
</gene>
<dbReference type="InterPro" id="IPR002686">
    <property type="entry name" value="Transposase_17"/>
</dbReference>
<comment type="caution">
    <text evidence="2">The sequence shown here is derived from an EMBL/GenBank/DDBJ whole genome shotgun (WGS) entry which is preliminary data.</text>
</comment>
<name>A0A0G0JKP3_9BACT</name>
<evidence type="ECO:0000313" key="2">
    <source>
        <dbReference type="EMBL" id="KKQ37314.1"/>
    </source>
</evidence>
<dbReference type="Gene3D" id="3.30.70.1290">
    <property type="entry name" value="Transposase IS200-like"/>
    <property type="match status" value="1"/>
</dbReference>
<evidence type="ECO:0000259" key="1">
    <source>
        <dbReference type="SMART" id="SM01321"/>
    </source>
</evidence>
<dbReference type="Proteomes" id="UP000034471">
    <property type="component" value="Unassembled WGS sequence"/>
</dbReference>
<sequence length="225" mass="27189">MPGRDIRFQNHYLYHIFNKSVEGKHIFNEHRYAKIFLNSAQHYRSLEAQIRYSDFRRLRKDIKDEWREKVSKMDTFKVSIIAYCLMPTHFHFLIEQNQDGAIQKYIADVINSFTRYYNIACKRVGPLFLPRFKAASVTQDNQLIHVSRYIHLNPYSSKIISDKYALTSFKYSSYPHYVTQVDDPLVQNKRVMELFNYDKKRYQKFVLENAQYQQTLEAVKHTYKW</sequence>
<proteinExistence type="predicted"/>
<dbReference type="InterPro" id="IPR036515">
    <property type="entry name" value="Transposase_17_sf"/>
</dbReference>
<dbReference type="EMBL" id="LBTJ01000037">
    <property type="protein sequence ID" value="KKQ37314.1"/>
    <property type="molecule type" value="Genomic_DNA"/>
</dbReference>
<dbReference type="GO" id="GO:0004803">
    <property type="term" value="F:transposase activity"/>
    <property type="evidence" value="ECO:0007669"/>
    <property type="project" value="InterPro"/>
</dbReference>
<dbReference type="PATRIC" id="fig|1618481.3.peg.723"/>
<dbReference type="SUPFAM" id="SSF143422">
    <property type="entry name" value="Transposase IS200-like"/>
    <property type="match status" value="1"/>
</dbReference>
<protein>
    <recommendedName>
        <fullName evidence="1">Transposase IS200-like domain-containing protein</fullName>
    </recommendedName>
</protein>
<dbReference type="STRING" id="1618481.US54_C0037G0002"/>
<dbReference type="GO" id="GO:0006313">
    <property type="term" value="P:DNA transposition"/>
    <property type="evidence" value="ECO:0007669"/>
    <property type="project" value="InterPro"/>
</dbReference>
<feature type="domain" description="Transposase IS200-like" evidence="1">
    <location>
        <begin position="9"/>
        <end position="153"/>
    </location>
</feature>
<evidence type="ECO:0000313" key="3">
    <source>
        <dbReference type="Proteomes" id="UP000034471"/>
    </source>
</evidence>
<dbReference type="AlphaFoldDB" id="A0A0G0JKP3"/>
<dbReference type="PANTHER" id="PTHR34322">
    <property type="entry name" value="TRANSPOSASE, Y1_TNP DOMAIN-CONTAINING"/>
    <property type="match status" value="1"/>
</dbReference>
<dbReference type="SMART" id="SM01321">
    <property type="entry name" value="Y1_Tnp"/>
    <property type="match status" value="1"/>
</dbReference>
<dbReference type="PANTHER" id="PTHR34322:SF2">
    <property type="entry name" value="TRANSPOSASE IS200-LIKE DOMAIN-CONTAINING PROTEIN"/>
    <property type="match status" value="1"/>
</dbReference>
<dbReference type="Pfam" id="PF01797">
    <property type="entry name" value="Y1_Tnp"/>
    <property type="match status" value="1"/>
</dbReference>
<organism evidence="2 3">
    <name type="scientific">Candidatus Roizmanbacteria bacterium GW2011_GWA2_37_7</name>
    <dbReference type="NCBI Taxonomy" id="1618481"/>
    <lineage>
        <taxon>Bacteria</taxon>
        <taxon>Candidatus Roizmaniibacteriota</taxon>
    </lineage>
</organism>